<dbReference type="OrthoDB" id="2316787at2"/>
<comment type="caution">
    <text evidence="1">The sequence shown here is derived from an EMBL/GenBank/DDBJ whole genome shotgun (WGS) entry which is preliminary data.</text>
</comment>
<protein>
    <submittedName>
        <fullName evidence="1">Uncharacterized protein</fullName>
    </submittedName>
</protein>
<dbReference type="Proteomes" id="UP000051324">
    <property type="component" value="Unassembled WGS sequence"/>
</dbReference>
<dbReference type="eggNOG" id="ENOG5030A8Z">
    <property type="taxonomic scope" value="Bacteria"/>
</dbReference>
<evidence type="ECO:0000313" key="2">
    <source>
        <dbReference type="Proteomes" id="UP000051324"/>
    </source>
</evidence>
<keyword evidence="2" id="KW-1185">Reference proteome</keyword>
<reference evidence="1 2" key="1">
    <citation type="journal article" date="2015" name="Genome Announc.">
        <title>Expanding the biotechnology potential of lactobacilli through comparative genomics of 213 strains and associated genera.</title>
        <authorList>
            <person name="Sun Z."/>
            <person name="Harris H.M."/>
            <person name="McCann A."/>
            <person name="Guo C."/>
            <person name="Argimon S."/>
            <person name="Zhang W."/>
            <person name="Yang X."/>
            <person name="Jeffery I.B."/>
            <person name="Cooney J.C."/>
            <person name="Kagawa T.F."/>
            <person name="Liu W."/>
            <person name="Song Y."/>
            <person name="Salvetti E."/>
            <person name="Wrobel A."/>
            <person name="Rasinkangas P."/>
            <person name="Parkhill J."/>
            <person name="Rea M.C."/>
            <person name="O'Sullivan O."/>
            <person name="Ritari J."/>
            <person name="Douillard F.P."/>
            <person name="Paul Ross R."/>
            <person name="Yang R."/>
            <person name="Briner A.E."/>
            <person name="Felis G.E."/>
            <person name="de Vos W.M."/>
            <person name="Barrangou R."/>
            <person name="Klaenhammer T.R."/>
            <person name="Caufield P.W."/>
            <person name="Cui Y."/>
            <person name="Zhang H."/>
            <person name="O'Toole P.W."/>
        </authorList>
    </citation>
    <scope>NUCLEOTIDE SEQUENCE [LARGE SCALE GENOMIC DNA]</scope>
    <source>
        <strain evidence="1 2">DSM 16634</strain>
    </source>
</reference>
<accession>A0A0R1U149</accession>
<evidence type="ECO:0000313" key="1">
    <source>
        <dbReference type="EMBL" id="KRL87095.1"/>
    </source>
</evidence>
<dbReference type="STRING" id="1423724.FC32_GL000388"/>
<name>A0A0R1U149_9LACO</name>
<dbReference type="PATRIC" id="fig|1423724.4.peg.407"/>
<dbReference type="RefSeq" id="WP_025087932.1">
    <property type="nucleotide sequence ID" value="NZ_AZFT01000009.1"/>
</dbReference>
<organism evidence="1 2">
    <name type="scientific">Ligilactobacillus apodemi DSM 16634 = JCM 16172</name>
    <dbReference type="NCBI Taxonomy" id="1423724"/>
    <lineage>
        <taxon>Bacteria</taxon>
        <taxon>Bacillati</taxon>
        <taxon>Bacillota</taxon>
        <taxon>Bacilli</taxon>
        <taxon>Lactobacillales</taxon>
        <taxon>Lactobacillaceae</taxon>
        <taxon>Ligilactobacillus</taxon>
    </lineage>
</organism>
<dbReference type="EMBL" id="AZFT01000009">
    <property type="protein sequence ID" value="KRL87095.1"/>
    <property type="molecule type" value="Genomic_DNA"/>
</dbReference>
<gene>
    <name evidence="1" type="ORF">FC32_GL000388</name>
</gene>
<dbReference type="AlphaFoldDB" id="A0A0R1U149"/>
<sequence>MFKTQVNADVPINNGSGQIVTELPFVPHKGDFIMVGNEETKWEVVSSTFIVHDEFHPKKEFVDLVVKVKQV</sequence>
<proteinExistence type="predicted"/>